<keyword evidence="1 7" id="KW-1003">Cell membrane</keyword>
<keyword evidence="2 7" id="KW-0132">Cell division</keyword>
<dbReference type="InterPro" id="IPR023081">
    <property type="entry name" value="Cell_div_FtsB"/>
</dbReference>
<dbReference type="GO" id="GO:0030428">
    <property type="term" value="C:cell septum"/>
    <property type="evidence" value="ECO:0007669"/>
    <property type="project" value="TreeGrafter"/>
</dbReference>
<dbReference type="OrthoDB" id="7061211at2"/>
<dbReference type="GO" id="GO:0032153">
    <property type="term" value="C:cell division site"/>
    <property type="evidence" value="ECO:0007669"/>
    <property type="project" value="UniProtKB-UniRule"/>
</dbReference>
<gene>
    <name evidence="7" type="primary">ftsB</name>
    <name evidence="8" type="ORF">BOW52_07380</name>
</gene>
<dbReference type="RefSeq" id="WP_078477118.1">
    <property type="nucleotide sequence ID" value="NZ_MPRK01000130.1"/>
</dbReference>
<keyword evidence="4 7" id="KW-1133">Transmembrane helix</keyword>
<evidence type="ECO:0000256" key="2">
    <source>
        <dbReference type="ARBA" id="ARBA00022618"/>
    </source>
</evidence>
<proteinExistence type="inferred from homology"/>
<evidence type="ECO:0000313" key="8">
    <source>
        <dbReference type="EMBL" id="OOZ39398.1"/>
    </source>
</evidence>
<dbReference type="InterPro" id="IPR007060">
    <property type="entry name" value="FtsL/DivIC"/>
</dbReference>
<name>A0A1T2L2Q7_9GAMM</name>
<evidence type="ECO:0000256" key="5">
    <source>
        <dbReference type="ARBA" id="ARBA00023136"/>
    </source>
</evidence>
<keyword evidence="7" id="KW-0997">Cell inner membrane</keyword>
<feature type="coiled-coil region" evidence="7">
    <location>
        <begin position="29"/>
        <end position="70"/>
    </location>
</feature>
<evidence type="ECO:0000256" key="7">
    <source>
        <dbReference type="HAMAP-Rule" id="MF_00599"/>
    </source>
</evidence>
<dbReference type="GO" id="GO:0005886">
    <property type="term" value="C:plasma membrane"/>
    <property type="evidence" value="ECO:0007669"/>
    <property type="project" value="UniProtKB-SubCell"/>
</dbReference>
<feature type="topological domain" description="Cytoplasmic" evidence="7">
    <location>
        <begin position="1"/>
        <end position="3"/>
    </location>
</feature>
<comment type="function">
    <text evidence="7">Essential cell division protein. May link together the upstream cell division proteins, which are predominantly cytoplasmic, with the downstream cell division proteins, which are predominantly periplasmic.</text>
</comment>
<evidence type="ECO:0000256" key="3">
    <source>
        <dbReference type="ARBA" id="ARBA00022692"/>
    </source>
</evidence>
<protein>
    <recommendedName>
        <fullName evidence="7">Cell division protein FtsB</fullName>
    </recommendedName>
</protein>
<evidence type="ECO:0000256" key="6">
    <source>
        <dbReference type="ARBA" id="ARBA00023306"/>
    </source>
</evidence>
<comment type="subcellular location">
    <subcellularLocation>
        <location evidence="7">Cell inner membrane</location>
        <topology evidence="7">Single-pass type II membrane protein</topology>
    </subcellularLocation>
    <text evidence="7">Localizes to the division septum.</text>
</comment>
<dbReference type="AlphaFoldDB" id="A0A1T2L2Q7"/>
<dbReference type="EMBL" id="MPRK01000130">
    <property type="protein sequence ID" value="OOZ39398.1"/>
    <property type="molecule type" value="Genomic_DNA"/>
</dbReference>
<dbReference type="Proteomes" id="UP000190198">
    <property type="component" value="Unassembled WGS sequence"/>
</dbReference>
<dbReference type="PANTHER" id="PTHR37485">
    <property type="entry name" value="CELL DIVISION PROTEIN FTSB"/>
    <property type="match status" value="1"/>
</dbReference>
<evidence type="ECO:0000313" key="9">
    <source>
        <dbReference type="Proteomes" id="UP000190198"/>
    </source>
</evidence>
<dbReference type="GO" id="GO:0043093">
    <property type="term" value="P:FtsZ-dependent cytokinesis"/>
    <property type="evidence" value="ECO:0007669"/>
    <property type="project" value="UniProtKB-UniRule"/>
</dbReference>
<comment type="caution">
    <text evidence="8">The sequence shown here is derived from an EMBL/GenBank/DDBJ whole genome shotgun (WGS) entry which is preliminary data.</text>
</comment>
<dbReference type="Gene3D" id="1.20.58.130">
    <property type="match status" value="1"/>
</dbReference>
<keyword evidence="3 7" id="KW-0812">Transmembrane</keyword>
<comment type="similarity">
    <text evidence="7">Belongs to the FtsB family.</text>
</comment>
<keyword evidence="7" id="KW-0175">Coiled coil</keyword>
<keyword evidence="9" id="KW-1185">Reference proteome</keyword>
<reference evidence="8 9" key="1">
    <citation type="submission" date="2016-11" db="EMBL/GenBank/DDBJ databases">
        <title>Mixed transmission modes and dynamic genome evolution in an obligate animal-bacterial symbiosis.</title>
        <authorList>
            <person name="Russell S.L."/>
            <person name="Corbett-Detig R.B."/>
            <person name="Cavanaugh C.M."/>
        </authorList>
    </citation>
    <scope>NUCLEOTIDE SEQUENCE [LARGE SCALE GENOMIC DNA]</scope>
    <source>
        <strain evidence="8">Sp-SM6</strain>
    </source>
</reference>
<comment type="subunit">
    <text evidence="7">Part of a complex composed of FtsB, FtsL and FtsQ.</text>
</comment>
<keyword evidence="5 7" id="KW-0472">Membrane</keyword>
<feature type="topological domain" description="Periplasmic" evidence="7">
    <location>
        <begin position="22"/>
        <end position="96"/>
    </location>
</feature>
<evidence type="ECO:0000256" key="1">
    <source>
        <dbReference type="ARBA" id="ARBA00022475"/>
    </source>
</evidence>
<dbReference type="Pfam" id="PF04977">
    <property type="entry name" value="DivIC"/>
    <property type="match status" value="1"/>
</dbReference>
<keyword evidence="6 7" id="KW-0131">Cell cycle</keyword>
<dbReference type="HAMAP" id="MF_00599">
    <property type="entry name" value="FtsB"/>
    <property type="match status" value="1"/>
</dbReference>
<accession>A0A1T2L2Q7</accession>
<organism evidence="8 9">
    <name type="scientific">Solemya elarraichensis gill symbiont</name>
    <dbReference type="NCBI Taxonomy" id="1918949"/>
    <lineage>
        <taxon>Bacteria</taxon>
        <taxon>Pseudomonadati</taxon>
        <taxon>Pseudomonadota</taxon>
        <taxon>Gammaproteobacteria</taxon>
        <taxon>sulfur-oxidizing symbionts</taxon>
    </lineage>
</organism>
<dbReference type="PANTHER" id="PTHR37485:SF1">
    <property type="entry name" value="CELL DIVISION PROTEIN FTSB"/>
    <property type="match status" value="1"/>
</dbReference>
<sequence length="96" mass="11133">MRWLLAALILLLIYLQFQLWVGRGSRAEIAALRQEIATQKQQMQEYQERNDALHAEVKSLKEDLDAVEERARADLGMIGENELFFQILESSGEKQQ</sequence>
<evidence type="ECO:0000256" key="4">
    <source>
        <dbReference type="ARBA" id="ARBA00022989"/>
    </source>
</evidence>